<evidence type="ECO:0000313" key="6">
    <source>
        <dbReference type="EMBL" id="OUC78837.1"/>
    </source>
</evidence>
<dbReference type="InterPro" id="IPR016162">
    <property type="entry name" value="Ald_DH_N"/>
</dbReference>
<evidence type="ECO:0000259" key="5">
    <source>
        <dbReference type="Pfam" id="PF00171"/>
    </source>
</evidence>
<dbReference type="Proteomes" id="UP000194632">
    <property type="component" value="Unassembled WGS sequence"/>
</dbReference>
<dbReference type="SUPFAM" id="SSF53720">
    <property type="entry name" value="ALDH-like"/>
    <property type="match status" value="1"/>
</dbReference>
<dbReference type="OrthoDB" id="6882680at2"/>
<evidence type="ECO:0000256" key="1">
    <source>
        <dbReference type="ARBA" id="ARBA00009986"/>
    </source>
</evidence>
<dbReference type="AlphaFoldDB" id="A0A243QB62"/>
<dbReference type="Gene3D" id="3.40.309.10">
    <property type="entry name" value="Aldehyde Dehydrogenase, Chain A, domain 2"/>
    <property type="match status" value="1"/>
</dbReference>
<keyword evidence="7" id="KW-1185">Reference proteome</keyword>
<accession>A0A243QB62</accession>
<dbReference type="InterPro" id="IPR015590">
    <property type="entry name" value="Aldehyde_DH_dom"/>
</dbReference>
<dbReference type="InterPro" id="IPR016163">
    <property type="entry name" value="Ald_DH_C"/>
</dbReference>
<keyword evidence="2 4" id="KW-0560">Oxidoreductase</keyword>
<evidence type="ECO:0000313" key="7">
    <source>
        <dbReference type="Proteomes" id="UP000194632"/>
    </source>
</evidence>
<name>A0A243QB62_9ACTN</name>
<gene>
    <name evidence="6" type="ORF">CA982_10600</name>
</gene>
<comment type="similarity">
    <text evidence="1 4">Belongs to the aldehyde dehydrogenase family.</text>
</comment>
<reference evidence="6 7" key="1">
    <citation type="submission" date="2017-05" db="EMBL/GenBank/DDBJ databases">
        <title>Biotechnological potential of actinobacteria isolated from South African environments.</title>
        <authorList>
            <person name="Le Roes-Hill M."/>
            <person name="Prins A."/>
            <person name="Durrell K.A."/>
        </authorList>
    </citation>
    <scope>NUCLEOTIDE SEQUENCE [LARGE SCALE GENOMIC DNA]</scope>
    <source>
        <strain evidence="6">BS2</strain>
    </source>
</reference>
<dbReference type="EMBL" id="NGFO01000010">
    <property type="protein sequence ID" value="OUC78837.1"/>
    <property type="molecule type" value="Genomic_DNA"/>
</dbReference>
<dbReference type="RefSeq" id="WP_086535301.1">
    <property type="nucleotide sequence ID" value="NZ_NGFO01000010.1"/>
</dbReference>
<protein>
    <submittedName>
        <fullName evidence="6">Betaine-aldehyde dehydrogenase</fullName>
    </submittedName>
</protein>
<dbReference type="PROSITE" id="PS00687">
    <property type="entry name" value="ALDEHYDE_DEHYDR_GLU"/>
    <property type="match status" value="1"/>
</dbReference>
<dbReference type="FunFam" id="3.40.309.10:FF:000012">
    <property type="entry name" value="Betaine aldehyde dehydrogenase"/>
    <property type="match status" value="1"/>
</dbReference>
<evidence type="ECO:0000256" key="4">
    <source>
        <dbReference type="RuleBase" id="RU003345"/>
    </source>
</evidence>
<feature type="active site" evidence="3">
    <location>
        <position position="273"/>
    </location>
</feature>
<sequence>MTTTDASHAALPAGVTDFLNRPVHHFIDGVDVASLSNDSFATFNPSDGTPLAEVALGSTVEVDQAVAAARRALDGPWSRMSESQRSKILWRVAELIDSRADEFAILEALDSGKPATYARAVDIPLAVDWFQYFAGWPTKLEGTTIPVSAVATPGNYFAYTVREPIGVVAAVIAWNFPLMLAAWKLAPALAAGNTVILKPAEQTPLTATLLGELMREAGVPEGVVNIVHGYGHDVGAALAAHPGVDKISFTGSTEVGKSIITAASGNLKKVTLELGGKSPNVIFADADLDAAIAGAANAIFFNQGEACEAGSRLFVERAVYERVVDGVAAVAGQLTVGDSLAPDSQIGPLVSQRQLERVLGYLDSGHTEGATTVTGGRRKGDVGYFVEPTVLTDVTPTMKVVTDEIFGPVVTVTPFDDGDDLLRAANDTSYGLAAAVWTRDLTKAHNVAAGFKAGTVWINSYHVLDPALPFGGYKQSGWGREHGAAVFDAYTETKTVILDRG</sequence>
<dbReference type="InterPro" id="IPR016161">
    <property type="entry name" value="Ald_DH/histidinol_DH"/>
</dbReference>
<proteinExistence type="inferred from homology"/>
<dbReference type="InterPro" id="IPR029510">
    <property type="entry name" value="Ald_DH_CS_GLU"/>
</dbReference>
<comment type="caution">
    <text evidence="6">The sequence shown here is derived from an EMBL/GenBank/DDBJ whole genome shotgun (WGS) entry which is preliminary data.</text>
</comment>
<organism evidence="6 7">
    <name type="scientific">Gordonia lacunae</name>
    <dbReference type="NCBI Taxonomy" id="417102"/>
    <lineage>
        <taxon>Bacteria</taxon>
        <taxon>Bacillati</taxon>
        <taxon>Actinomycetota</taxon>
        <taxon>Actinomycetes</taxon>
        <taxon>Mycobacteriales</taxon>
        <taxon>Gordoniaceae</taxon>
        <taxon>Gordonia</taxon>
    </lineage>
</organism>
<dbReference type="PANTHER" id="PTHR11699">
    <property type="entry name" value="ALDEHYDE DEHYDROGENASE-RELATED"/>
    <property type="match status" value="1"/>
</dbReference>
<evidence type="ECO:0000256" key="3">
    <source>
        <dbReference type="PROSITE-ProRule" id="PRU10007"/>
    </source>
</evidence>
<evidence type="ECO:0000256" key="2">
    <source>
        <dbReference type="ARBA" id="ARBA00023002"/>
    </source>
</evidence>
<dbReference type="STRING" id="417102.CA982_10600"/>
<dbReference type="GO" id="GO:0016620">
    <property type="term" value="F:oxidoreductase activity, acting on the aldehyde or oxo group of donors, NAD or NADP as acceptor"/>
    <property type="evidence" value="ECO:0007669"/>
    <property type="project" value="InterPro"/>
</dbReference>
<dbReference type="Gene3D" id="3.40.605.10">
    <property type="entry name" value="Aldehyde Dehydrogenase, Chain A, domain 1"/>
    <property type="match status" value="1"/>
</dbReference>
<dbReference type="Pfam" id="PF00171">
    <property type="entry name" value="Aldedh"/>
    <property type="match status" value="1"/>
</dbReference>
<feature type="domain" description="Aldehyde dehydrogenase" evidence="5">
    <location>
        <begin position="38"/>
        <end position="496"/>
    </location>
</feature>
<dbReference type="FunFam" id="3.40.605.10:FF:000001">
    <property type="entry name" value="Aldehyde dehydrogenase 1"/>
    <property type="match status" value="1"/>
</dbReference>